<feature type="transmembrane region" description="Helical" evidence="6">
    <location>
        <begin position="298"/>
        <end position="317"/>
    </location>
</feature>
<dbReference type="Pfam" id="PF01594">
    <property type="entry name" value="AI-2E_transport"/>
    <property type="match status" value="1"/>
</dbReference>
<dbReference type="eggNOG" id="COG0628">
    <property type="taxonomic scope" value="Bacteria"/>
</dbReference>
<keyword evidence="3 6" id="KW-0812">Transmembrane</keyword>
<evidence type="ECO:0000256" key="5">
    <source>
        <dbReference type="ARBA" id="ARBA00023136"/>
    </source>
</evidence>
<feature type="transmembrane region" description="Helical" evidence="6">
    <location>
        <begin position="21"/>
        <end position="38"/>
    </location>
</feature>
<dbReference type="Proteomes" id="UP000006334">
    <property type="component" value="Unassembled WGS sequence"/>
</dbReference>
<keyword evidence="4 6" id="KW-1133">Transmembrane helix</keyword>
<evidence type="ECO:0000256" key="6">
    <source>
        <dbReference type="SAM" id="Phobius"/>
    </source>
</evidence>
<dbReference type="InterPro" id="IPR002549">
    <property type="entry name" value="AI-2E-like"/>
</dbReference>
<comment type="subcellular location">
    <subcellularLocation>
        <location evidence="1">Membrane</location>
        <topology evidence="1">Multi-pass membrane protein</topology>
    </subcellularLocation>
</comment>
<dbReference type="PANTHER" id="PTHR21716">
    <property type="entry name" value="TRANSMEMBRANE PROTEIN"/>
    <property type="match status" value="1"/>
</dbReference>
<accession>K6YID5</accession>
<feature type="transmembrane region" description="Helical" evidence="6">
    <location>
        <begin position="74"/>
        <end position="95"/>
    </location>
</feature>
<dbReference type="PANTHER" id="PTHR21716:SF16">
    <property type="entry name" value="BLL1467 PROTEIN"/>
    <property type="match status" value="1"/>
</dbReference>
<reference evidence="7 8" key="1">
    <citation type="journal article" date="2017" name="Antonie Van Leeuwenhoek">
        <title>Rhizobium rhizosphaerae sp. nov., a novel species isolated from rice rhizosphere.</title>
        <authorList>
            <person name="Zhao J.J."/>
            <person name="Zhang J."/>
            <person name="Zhang R.J."/>
            <person name="Zhang C.W."/>
            <person name="Yin H.Q."/>
            <person name="Zhang X.X."/>
        </authorList>
    </citation>
    <scope>NUCLEOTIDE SEQUENCE [LARGE SCALE GENOMIC DNA]</scope>
    <source>
        <strain evidence="7 8">E3</strain>
    </source>
</reference>
<dbReference type="EMBL" id="BAEN01000068">
    <property type="protein sequence ID" value="GAC16348.1"/>
    <property type="molecule type" value="Genomic_DNA"/>
</dbReference>
<sequence length="394" mass="43725">MQNSPLIHSSDTYKFKTRDVKAVRLLKIVVGIAILYTLYFAQSIIIPLVFSAFVALLLSPLVRKLKAFYIPRSISAVVLLAALIAPFSILCIELVEPVERWIKVVPKYTQQVTEQIDEISDAFDVEKQQRMAAKEKQSKSFFGNWFSDDAEEEPEDVEQEGTSVKEKIKQGSLDMLLTSLAAMPIFLAQLFGCIILILFLLIYGSPLFSVFISDFPIVENKEKANCLVQRIQHELSKYILTISLVNLGLGVATAACLAYFGVQDYLLWGAIISFLNFVPYVGPIIGLTILSMVGVVQFGATSLALLPGGVFLVLNIIESQFVTPAVLGTSMRVNPLIIIVWLALTGWLWGIIGILLAVPLLVCIKLIIEQIEVLPHWLKLIEASEADCRPLNPK</sequence>
<dbReference type="GO" id="GO:0016020">
    <property type="term" value="C:membrane"/>
    <property type="evidence" value="ECO:0007669"/>
    <property type="project" value="UniProtKB-SubCell"/>
</dbReference>
<feature type="transmembrane region" description="Helical" evidence="6">
    <location>
        <begin position="181"/>
        <end position="203"/>
    </location>
</feature>
<feature type="transmembrane region" description="Helical" evidence="6">
    <location>
        <begin position="337"/>
        <end position="362"/>
    </location>
</feature>
<evidence type="ECO:0000256" key="4">
    <source>
        <dbReference type="ARBA" id="ARBA00022989"/>
    </source>
</evidence>
<evidence type="ECO:0000313" key="7">
    <source>
        <dbReference type="EMBL" id="GAC16348.1"/>
    </source>
</evidence>
<keyword evidence="8" id="KW-1185">Reference proteome</keyword>
<gene>
    <name evidence="7" type="ORF">GLIP_3737</name>
</gene>
<feature type="transmembrane region" description="Helical" evidence="6">
    <location>
        <begin position="266"/>
        <end position="291"/>
    </location>
</feature>
<comment type="similarity">
    <text evidence="2">Belongs to the autoinducer-2 exporter (AI-2E) (TC 2.A.86) family.</text>
</comment>
<evidence type="ECO:0000256" key="1">
    <source>
        <dbReference type="ARBA" id="ARBA00004141"/>
    </source>
</evidence>
<comment type="caution">
    <text evidence="7">The sequence shown here is derived from an EMBL/GenBank/DDBJ whole genome shotgun (WGS) entry which is preliminary data.</text>
</comment>
<feature type="transmembrane region" description="Helical" evidence="6">
    <location>
        <begin position="238"/>
        <end position="260"/>
    </location>
</feature>
<organism evidence="7 8">
    <name type="scientific">Aliiglaciecola lipolytica E3</name>
    <dbReference type="NCBI Taxonomy" id="1127673"/>
    <lineage>
        <taxon>Bacteria</taxon>
        <taxon>Pseudomonadati</taxon>
        <taxon>Pseudomonadota</taxon>
        <taxon>Gammaproteobacteria</taxon>
        <taxon>Alteromonadales</taxon>
        <taxon>Alteromonadaceae</taxon>
        <taxon>Aliiglaciecola</taxon>
    </lineage>
</organism>
<dbReference type="AlphaFoldDB" id="K6YID5"/>
<keyword evidence="5 6" id="KW-0472">Membrane</keyword>
<evidence type="ECO:0000256" key="3">
    <source>
        <dbReference type="ARBA" id="ARBA00022692"/>
    </source>
</evidence>
<dbReference type="RefSeq" id="WP_008846150.1">
    <property type="nucleotide sequence ID" value="NZ_BAEN01000068.1"/>
</dbReference>
<dbReference type="OrthoDB" id="9799225at2"/>
<evidence type="ECO:0000313" key="8">
    <source>
        <dbReference type="Proteomes" id="UP000006334"/>
    </source>
</evidence>
<protein>
    <submittedName>
        <fullName evidence="7">Transport protein</fullName>
    </submittedName>
</protein>
<proteinExistence type="inferred from homology"/>
<evidence type="ECO:0000256" key="2">
    <source>
        <dbReference type="ARBA" id="ARBA00009773"/>
    </source>
</evidence>
<name>K6YID5_9ALTE</name>
<dbReference type="GO" id="GO:0055085">
    <property type="term" value="P:transmembrane transport"/>
    <property type="evidence" value="ECO:0007669"/>
    <property type="project" value="TreeGrafter"/>
</dbReference>
<feature type="transmembrane region" description="Helical" evidence="6">
    <location>
        <begin position="44"/>
        <end position="62"/>
    </location>
</feature>